<dbReference type="EMBL" id="NVVJ01000048">
    <property type="protein sequence ID" value="PCJ22904.1"/>
    <property type="molecule type" value="Genomic_DNA"/>
</dbReference>
<dbReference type="InterPro" id="IPR057744">
    <property type="entry name" value="OTAase-like"/>
</dbReference>
<dbReference type="Gene3D" id="2.30.40.10">
    <property type="entry name" value="Urease, subunit C, domain 1"/>
    <property type="match status" value="1"/>
</dbReference>
<dbReference type="InterPro" id="IPR032466">
    <property type="entry name" value="Metal_Hydrolase"/>
</dbReference>
<organism evidence="3 4">
    <name type="scientific">SAR86 cluster bacterium</name>
    <dbReference type="NCBI Taxonomy" id="2030880"/>
    <lineage>
        <taxon>Bacteria</taxon>
        <taxon>Pseudomonadati</taxon>
        <taxon>Pseudomonadota</taxon>
        <taxon>Gammaproteobacteria</taxon>
        <taxon>SAR86 cluster</taxon>
    </lineage>
</organism>
<dbReference type="InterPro" id="IPR011059">
    <property type="entry name" value="Metal-dep_hydrolase_composite"/>
</dbReference>
<accession>A0A2A5AUB3</accession>
<dbReference type="InterPro" id="IPR006680">
    <property type="entry name" value="Amidohydro-rel"/>
</dbReference>
<dbReference type="InterPro" id="IPR051781">
    <property type="entry name" value="Metallo-dep_Hydrolase"/>
</dbReference>
<dbReference type="GO" id="GO:0016810">
    <property type="term" value="F:hydrolase activity, acting on carbon-nitrogen (but not peptide) bonds"/>
    <property type="evidence" value="ECO:0007669"/>
    <property type="project" value="InterPro"/>
</dbReference>
<protein>
    <submittedName>
        <fullName evidence="3">Xaa-Pro dipeptidase</fullName>
    </submittedName>
</protein>
<evidence type="ECO:0000256" key="1">
    <source>
        <dbReference type="SAM" id="SignalP"/>
    </source>
</evidence>
<proteinExistence type="predicted"/>
<comment type="caution">
    <text evidence="3">The sequence shown here is derived from an EMBL/GenBank/DDBJ whole genome shotgun (WGS) entry which is preliminary data.</text>
</comment>
<dbReference type="Gene3D" id="3.20.20.140">
    <property type="entry name" value="Metal-dependent hydrolases"/>
    <property type="match status" value="1"/>
</dbReference>
<feature type="domain" description="Amidohydrolase-related" evidence="2">
    <location>
        <begin position="83"/>
        <end position="431"/>
    </location>
</feature>
<dbReference type="PANTHER" id="PTHR43135:SF3">
    <property type="entry name" value="ALPHA-D-RIBOSE 1-METHYLPHOSPHONATE 5-TRIPHOSPHATE DIPHOSPHATASE"/>
    <property type="match status" value="1"/>
</dbReference>
<dbReference type="AlphaFoldDB" id="A0A2A5AUB3"/>
<sequence length="437" mass="45803">MSRLKSLIVITLLIVSSVCVAAEENQSTLLIHAGTLLSIPGEAPALQQSIIVRGNRIESVVDGYIDPDSLTGEVQLIDLSDKFVLPGLIDMHVHLLGEISPESRSNALYLSTSMEAMRGVYYAGITLNAGFTTVRDLGSTPEAIYALRYAINQGLVDGPTIFAAGSALAATGGHGDVDGYSAELMKLWTPETICDGPIECRAATRSAIKFGADWIKITATGGVLSDTNTGLGQQMTDDELIEIVATAHNLGIKVAAHAHGADGINAALRAGVDSIDHGTYLNEESIALFKQTGAYLVPTLLPGVKIPESMEGNPFYTDAIKLKANAAGAAAAENIGNAYRNGVNIAFGTDSAVTPHGLNGEEFGLMVRVGFSEMDAIYSATIGAATLLSQMAEIGTIEAGKKADIIATDNSPLDDITELEHVDIVIKGGKLIKSINH</sequence>
<dbReference type="CDD" id="cd01299">
    <property type="entry name" value="Met_dep_hydrolase_A"/>
    <property type="match status" value="1"/>
</dbReference>
<dbReference type="SUPFAM" id="SSF51556">
    <property type="entry name" value="Metallo-dependent hydrolases"/>
    <property type="match status" value="1"/>
</dbReference>
<name>A0A2A5AUB3_9GAMM</name>
<feature type="signal peptide" evidence="1">
    <location>
        <begin position="1"/>
        <end position="21"/>
    </location>
</feature>
<evidence type="ECO:0000313" key="4">
    <source>
        <dbReference type="Proteomes" id="UP000218327"/>
    </source>
</evidence>
<dbReference type="Pfam" id="PF01979">
    <property type="entry name" value="Amidohydro_1"/>
    <property type="match status" value="1"/>
</dbReference>
<gene>
    <name evidence="3" type="ORF">COA96_13170</name>
</gene>
<dbReference type="PANTHER" id="PTHR43135">
    <property type="entry name" value="ALPHA-D-RIBOSE 1-METHYLPHOSPHONATE 5-TRIPHOSPHATE DIPHOSPHATASE"/>
    <property type="match status" value="1"/>
</dbReference>
<evidence type="ECO:0000259" key="2">
    <source>
        <dbReference type="Pfam" id="PF01979"/>
    </source>
</evidence>
<dbReference type="Proteomes" id="UP000218327">
    <property type="component" value="Unassembled WGS sequence"/>
</dbReference>
<reference evidence="4" key="1">
    <citation type="submission" date="2017-08" db="EMBL/GenBank/DDBJ databases">
        <title>A dynamic microbial community with high functional redundancy inhabits the cold, oxic subseafloor aquifer.</title>
        <authorList>
            <person name="Tully B.J."/>
            <person name="Wheat C.G."/>
            <person name="Glazer B.T."/>
            <person name="Huber J.A."/>
        </authorList>
    </citation>
    <scope>NUCLEOTIDE SEQUENCE [LARGE SCALE GENOMIC DNA]</scope>
</reference>
<dbReference type="SUPFAM" id="SSF51338">
    <property type="entry name" value="Composite domain of metallo-dependent hydrolases"/>
    <property type="match status" value="1"/>
</dbReference>
<evidence type="ECO:0000313" key="3">
    <source>
        <dbReference type="EMBL" id="PCJ22904.1"/>
    </source>
</evidence>
<feature type="chain" id="PRO_5012562789" evidence="1">
    <location>
        <begin position="22"/>
        <end position="437"/>
    </location>
</feature>
<keyword evidence="1" id="KW-0732">Signal</keyword>